<name>V8PCA0_OPHHA</name>
<dbReference type="GO" id="GO:0003341">
    <property type="term" value="P:cilium movement"/>
    <property type="evidence" value="ECO:0007669"/>
    <property type="project" value="TreeGrafter"/>
</dbReference>
<feature type="coiled-coil region" evidence="2">
    <location>
        <begin position="397"/>
        <end position="431"/>
    </location>
</feature>
<keyword evidence="1 2" id="KW-0175">Coiled coil</keyword>
<evidence type="ECO:0000313" key="4">
    <source>
        <dbReference type="EMBL" id="ETE71606.1"/>
    </source>
</evidence>
<dbReference type="PANTHER" id="PTHR21694:SF18">
    <property type="entry name" value="COILED-COIL DOMAIN-CONTAINING PROTEIN 63"/>
    <property type="match status" value="1"/>
</dbReference>
<dbReference type="InterPro" id="IPR049258">
    <property type="entry name" value="ODAD1_CC"/>
</dbReference>
<evidence type="ECO:0000256" key="2">
    <source>
        <dbReference type="SAM" id="Coils"/>
    </source>
</evidence>
<sequence length="572" mass="66924">MARMTSCQCSFNTLRKPSGHVVPYQKRGEGMWKRDQLKEKHPFLLKISYLQRRRTSSRSENSDYTEKEKEMMAEVELRKLQQQFWIMVESRKSLGLKTQQQLFHQEKHIHALKQEHDEINALLSLTNSPRNLFIDDRNFMELRFLLQTKDEYDALIRATKNLIAELDDKIEEVEKKIKTQKVLMTKLRQEYDGKWLQKQIHKLDNCLNHATVHFDTILTRNAMLREEIETLQCQKAIFEGIYSRLYKKLEQQKRTMNASIEQSTQAYEQRTATSTVGGEFEIALLMEGLSVNKSFFKMGFMLLFNKMENLERIYNHETKLKAFMLIKLVDRSEIEEQAKKEEEVKARKRAKSKGESFESYEVAYMRLLKLTENGDIGQLVEDYLEKEGKNFAYFSYVTELNNDMERLQKRIEVVQNEISHLKSQQKAAEDIIHGNMKGMEEQLQKTTEKANLYAYNLKESSKILDQLKSAMDFLFKKIGCNATKIMQQLGETGEITDQNFMQYFSILEKKSNDLLLVESFLRYKEVEGELDTVPLLNPFLGGSALLKKMDTIKVAPPSLSVDPFADMAEPSK</sequence>
<feature type="domain" description="ODAD1 central coiled coil region" evidence="3">
    <location>
        <begin position="306"/>
        <end position="491"/>
    </location>
</feature>
<dbReference type="Proteomes" id="UP000018936">
    <property type="component" value="Unassembled WGS sequence"/>
</dbReference>
<dbReference type="GO" id="GO:0036158">
    <property type="term" value="P:outer dynein arm assembly"/>
    <property type="evidence" value="ECO:0007669"/>
    <property type="project" value="TreeGrafter"/>
</dbReference>
<organism evidence="4 5">
    <name type="scientific">Ophiophagus hannah</name>
    <name type="common">King cobra</name>
    <name type="synonym">Naja hannah</name>
    <dbReference type="NCBI Taxonomy" id="8665"/>
    <lineage>
        <taxon>Eukaryota</taxon>
        <taxon>Metazoa</taxon>
        <taxon>Chordata</taxon>
        <taxon>Craniata</taxon>
        <taxon>Vertebrata</taxon>
        <taxon>Euteleostomi</taxon>
        <taxon>Lepidosauria</taxon>
        <taxon>Squamata</taxon>
        <taxon>Bifurcata</taxon>
        <taxon>Unidentata</taxon>
        <taxon>Episquamata</taxon>
        <taxon>Toxicofera</taxon>
        <taxon>Serpentes</taxon>
        <taxon>Colubroidea</taxon>
        <taxon>Elapidae</taxon>
        <taxon>Elapinae</taxon>
        <taxon>Ophiophagus</taxon>
    </lineage>
</organism>
<keyword evidence="5" id="KW-1185">Reference proteome</keyword>
<dbReference type="PANTHER" id="PTHR21694">
    <property type="entry name" value="COILED-COIL DOMAIN-CONTAINING PROTEIN 63"/>
    <property type="match status" value="1"/>
</dbReference>
<feature type="coiled-coil region" evidence="2">
    <location>
        <begin position="149"/>
        <end position="190"/>
    </location>
</feature>
<dbReference type="Pfam" id="PF21773">
    <property type="entry name" value="ODAD1_CC"/>
    <property type="match status" value="2"/>
</dbReference>
<gene>
    <name evidence="4" type="primary">CCDC63</name>
    <name evidence="4" type="ORF">L345_02545</name>
</gene>
<dbReference type="GO" id="GO:0005930">
    <property type="term" value="C:axoneme"/>
    <property type="evidence" value="ECO:0007669"/>
    <property type="project" value="TreeGrafter"/>
</dbReference>
<protein>
    <submittedName>
        <fullName evidence="4">Coiled-coil domain-containing protein 63</fullName>
    </submittedName>
</protein>
<reference evidence="4 5" key="1">
    <citation type="journal article" date="2013" name="Proc. Natl. Acad. Sci. U.S.A.">
        <title>The king cobra genome reveals dynamic gene evolution and adaptation in the snake venom system.</title>
        <authorList>
            <person name="Vonk F.J."/>
            <person name="Casewell N.R."/>
            <person name="Henkel C.V."/>
            <person name="Heimberg A.M."/>
            <person name="Jansen H.J."/>
            <person name="McCleary R.J."/>
            <person name="Kerkkamp H.M."/>
            <person name="Vos R.A."/>
            <person name="Guerreiro I."/>
            <person name="Calvete J.J."/>
            <person name="Wuster W."/>
            <person name="Woods A.E."/>
            <person name="Logan J.M."/>
            <person name="Harrison R.A."/>
            <person name="Castoe T.A."/>
            <person name="de Koning A.P."/>
            <person name="Pollock D.D."/>
            <person name="Yandell M."/>
            <person name="Calderon D."/>
            <person name="Renjifo C."/>
            <person name="Currier R.B."/>
            <person name="Salgado D."/>
            <person name="Pla D."/>
            <person name="Sanz L."/>
            <person name="Hyder A.S."/>
            <person name="Ribeiro J.M."/>
            <person name="Arntzen J.W."/>
            <person name="van den Thillart G.E."/>
            <person name="Boetzer M."/>
            <person name="Pirovano W."/>
            <person name="Dirks R.P."/>
            <person name="Spaink H.P."/>
            <person name="Duboule D."/>
            <person name="McGlinn E."/>
            <person name="Kini R.M."/>
            <person name="Richardson M.K."/>
        </authorList>
    </citation>
    <scope>NUCLEOTIDE SEQUENCE</scope>
    <source>
        <tissue evidence="4">Blood</tissue>
    </source>
</reference>
<dbReference type="InterPro" id="IPR051876">
    <property type="entry name" value="ODA-DC/CCD"/>
</dbReference>
<feature type="domain" description="ODAD1 central coiled coil region" evidence="3">
    <location>
        <begin position="197"/>
        <end position="272"/>
    </location>
</feature>
<accession>V8PCA0</accession>
<dbReference type="OrthoDB" id="6766775at2759"/>
<dbReference type="EMBL" id="AZIM01000337">
    <property type="protein sequence ID" value="ETE71606.1"/>
    <property type="molecule type" value="Genomic_DNA"/>
</dbReference>
<dbReference type="AlphaFoldDB" id="V8PCA0"/>
<evidence type="ECO:0000256" key="1">
    <source>
        <dbReference type="ARBA" id="ARBA00023054"/>
    </source>
</evidence>
<comment type="caution">
    <text evidence="4">The sequence shown here is derived from an EMBL/GenBank/DDBJ whole genome shotgun (WGS) entry which is preliminary data.</text>
</comment>
<evidence type="ECO:0000313" key="5">
    <source>
        <dbReference type="Proteomes" id="UP000018936"/>
    </source>
</evidence>
<feature type="non-terminal residue" evidence="4">
    <location>
        <position position="1"/>
    </location>
</feature>
<proteinExistence type="predicted"/>
<evidence type="ECO:0000259" key="3">
    <source>
        <dbReference type="Pfam" id="PF21773"/>
    </source>
</evidence>